<dbReference type="SUPFAM" id="SSF64268">
    <property type="entry name" value="PX domain"/>
    <property type="match status" value="1"/>
</dbReference>
<dbReference type="InterPro" id="IPR001683">
    <property type="entry name" value="PX_dom"/>
</dbReference>
<dbReference type="CDD" id="cd06093">
    <property type="entry name" value="PX_domain"/>
    <property type="match status" value="1"/>
</dbReference>
<dbReference type="Gene3D" id="3.30.1520.10">
    <property type="entry name" value="Phox-like domain"/>
    <property type="match status" value="1"/>
</dbReference>
<protein>
    <recommendedName>
        <fullName evidence="1">PX domain-containing protein</fullName>
    </recommendedName>
</protein>
<evidence type="ECO:0000259" key="1">
    <source>
        <dbReference type="PROSITE" id="PS50195"/>
    </source>
</evidence>
<sequence length="207" mass="23612">MNLKTSISHVTAPAAKGFAEYVVQIVDHRGAWILCRRYSQFRELRDAFRRMPLCSSCSKLVRDNYITKHFPPRRPFGSASHKTLDERRVLLALFLNVATASAQRCGDIECTARDLVHNFLVMPHEEPVDSSPDMPMLSADVDSTRDASPMLGFTRKDRQSLRKSISRKVVQLRGDAELKRRTPPPRRKTQTTLATIEEIRPYLCTTV</sequence>
<dbReference type="InterPro" id="IPR036871">
    <property type="entry name" value="PX_dom_sf"/>
</dbReference>
<evidence type="ECO:0000313" key="2">
    <source>
        <dbReference type="EMBL" id="OQR86348.1"/>
    </source>
</evidence>
<reference evidence="2 3" key="1">
    <citation type="journal article" date="2014" name="Genome Biol. Evol.">
        <title>The secreted proteins of Achlya hypogyna and Thraustotheca clavata identify the ancestral oomycete secretome and reveal gene acquisitions by horizontal gene transfer.</title>
        <authorList>
            <person name="Misner I."/>
            <person name="Blouin N."/>
            <person name="Leonard G."/>
            <person name="Richards T.A."/>
            <person name="Lane C.E."/>
        </authorList>
    </citation>
    <scope>NUCLEOTIDE SEQUENCE [LARGE SCALE GENOMIC DNA]</scope>
    <source>
        <strain evidence="2 3">ATCC 48635</strain>
    </source>
</reference>
<keyword evidence="3" id="KW-1185">Reference proteome</keyword>
<dbReference type="EMBL" id="JNBR01001513">
    <property type="protein sequence ID" value="OQR86348.1"/>
    <property type="molecule type" value="Genomic_DNA"/>
</dbReference>
<dbReference type="Proteomes" id="UP000243579">
    <property type="component" value="Unassembled WGS sequence"/>
</dbReference>
<name>A0A1V9YKW4_ACHHY</name>
<gene>
    <name evidence="2" type="ORF">ACHHYP_20492</name>
</gene>
<comment type="caution">
    <text evidence="2">The sequence shown here is derived from an EMBL/GenBank/DDBJ whole genome shotgun (WGS) entry which is preliminary data.</text>
</comment>
<organism evidence="2 3">
    <name type="scientific">Achlya hypogyna</name>
    <name type="common">Oomycete</name>
    <name type="synonym">Protoachlya hypogyna</name>
    <dbReference type="NCBI Taxonomy" id="1202772"/>
    <lineage>
        <taxon>Eukaryota</taxon>
        <taxon>Sar</taxon>
        <taxon>Stramenopiles</taxon>
        <taxon>Oomycota</taxon>
        <taxon>Saprolegniomycetes</taxon>
        <taxon>Saprolegniales</taxon>
        <taxon>Achlyaceae</taxon>
        <taxon>Achlya</taxon>
    </lineage>
</organism>
<proteinExistence type="predicted"/>
<dbReference type="GO" id="GO:0035091">
    <property type="term" value="F:phosphatidylinositol binding"/>
    <property type="evidence" value="ECO:0007669"/>
    <property type="project" value="InterPro"/>
</dbReference>
<dbReference type="Pfam" id="PF00787">
    <property type="entry name" value="PX"/>
    <property type="match status" value="1"/>
</dbReference>
<dbReference type="PROSITE" id="PS50195">
    <property type="entry name" value="PX"/>
    <property type="match status" value="1"/>
</dbReference>
<feature type="domain" description="PX" evidence="1">
    <location>
        <begin position="1"/>
        <end position="127"/>
    </location>
</feature>
<accession>A0A1V9YKW4</accession>
<evidence type="ECO:0000313" key="3">
    <source>
        <dbReference type="Proteomes" id="UP000243579"/>
    </source>
</evidence>
<dbReference type="AlphaFoldDB" id="A0A1V9YKW4"/>
<dbReference type="OrthoDB" id="68117at2759"/>